<evidence type="ECO:0000256" key="2">
    <source>
        <dbReference type="ARBA" id="ARBA00008163"/>
    </source>
</evidence>
<dbReference type="OrthoDB" id="19849at2"/>
<reference evidence="9 10" key="1">
    <citation type="submission" date="2019-08" db="EMBL/GenBank/DDBJ databases">
        <title>Pelomicrobium methylotrophicum gen. nov., sp. nov. a moderately thermophilic, facultatively anaerobic, lithoautotrophic and methylotrophic bacterium isolated from a terrestrial mud volcano.</title>
        <authorList>
            <person name="Slobodkina G.B."/>
            <person name="Merkel A.Y."/>
            <person name="Slobodkin A.I."/>
        </authorList>
    </citation>
    <scope>NUCLEOTIDE SEQUENCE [LARGE SCALE GENOMIC DNA]</scope>
    <source>
        <strain evidence="9 10">SM250</strain>
    </source>
</reference>
<evidence type="ECO:0000256" key="5">
    <source>
        <dbReference type="ARBA" id="ARBA00022729"/>
    </source>
</evidence>
<evidence type="ECO:0000256" key="3">
    <source>
        <dbReference type="ARBA" id="ARBA00022452"/>
    </source>
</evidence>
<feature type="chain" id="PRO_5023036570" evidence="8">
    <location>
        <begin position="26"/>
        <end position="443"/>
    </location>
</feature>
<comment type="similarity">
    <text evidence="2">Belongs to the OmpP1/FadL family.</text>
</comment>
<keyword evidence="3" id="KW-1134">Transmembrane beta strand</keyword>
<keyword evidence="5 8" id="KW-0732">Signal</keyword>
<dbReference type="PANTHER" id="PTHR35093">
    <property type="entry name" value="OUTER MEMBRANE PROTEIN NMB0088-RELATED"/>
    <property type="match status" value="1"/>
</dbReference>
<dbReference type="Gene3D" id="2.40.160.60">
    <property type="entry name" value="Outer membrane protein transport protein (OMPP1/FadL/TodX)"/>
    <property type="match status" value="1"/>
</dbReference>
<evidence type="ECO:0000256" key="1">
    <source>
        <dbReference type="ARBA" id="ARBA00004571"/>
    </source>
</evidence>
<organism evidence="9 10">
    <name type="scientific">Pelomicrobium methylotrophicum</name>
    <dbReference type="NCBI Taxonomy" id="2602750"/>
    <lineage>
        <taxon>Bacteria</taxon>
        <taxon>Pseudomonadati</taxon>
        <taxon>Pseudomonadota</taxon>
        <taxon>Hydrogenophilia</taxon>
        <taxon>Hydrogenophilia incertae sedis</taxon>
        <taxon>Pelomicrobium</taxon>
    </lineage>
</organism>
<dbReference type="EMBL" id="VPFL01000008">
    <property type="protein sequence ID" value="TXF12101.1"/>
    <property type="molecule type" value="Genomic_DNA"/>
</dbReference>
<evidence type="ECO:0000256" key="6">
    <source>
        <dbReference type="ARBA" id="ARBA00023136"/>
    </source>
</evidence>
<keyword evidence="10" id="KW-1185">Reference proteome</keyword>
<evidence type="ECO:0000256" key="4">
    <source>
        <dbReference type="ARBA" id="ARBA00022692"/>
    </source>
</evidence>
<dbReference type="RefSeq" id="WP_147799593.1">
    <property type="nucleotide sequence ID" value="NZ_VPFL01000008.1"/>
</dbReference>
<evidence type="ECO:0000256" key="7">
    <source>
        <dbReference type="ARBA" id="ARBA00023237"/>
    </source>
</evidence>
<keyword evidence="4" id="KW-0812">Transmembrane</keyword>
<evidence type="ECO:0000256" key="8">
    <source>
        <dbReference type="SAM" id="SignalP"/>
    </source>
</evidence>
<dbReference type="SUPFAM" id="SSF56935">
    <property type="entry name" value="Porins"/>
    <property type="match status" value="1"/>
</dbReference>
<comment type="caution">
    <text evidence="9">The sequence shown here is derived from an EMBL/GenBank/DDBJ whole genome shotgun (WGS) entry which is preliminary data.</text>
</comment>
<name>A0A5C7EYF9_9PROT</name>
<keyword evidence="6" id="KW-0472">Membrane</keyword>
<feature type="signal peptide" evidence="8">
    <location>
        <begin position="1"/>
        <end position="25"/>
    </location>
</feature>
<dbReference type="PROSITE" id="PS51257">
    <property type="entry name" value="PROKAR_LIPOPROTEIN"/>
    <property type="match status" value="1"/>
</dbReference>
<sequence length="443" mass="46892">MKRNPKLLATAVAIGCACLPGAVLATNGYFPEGYGMKNKGRGGAATAMTDSAFGGATNPATMAFAGNRIDLGAMLFSPIRESSRVGSGPANIDGTAESDRNYFVVPEFGMNRMLSPNLALGVTVYGNGGMNTDYPGGQIPAASACGTFNPGKPSYNLLCGDGRLGVDLAQLVIAPTVAYKVTPQHSVGVAPLLAGQRFAAKGLHAFAGFSTDPANFTNRGHDTSLGAGVRVGYFGKLAPNFSVGAAYSTKIYMDKFDKYKGLFAEQGDFDIPENYSVGIAWQATPKMTIAFDYQRINYSDVKSVGNPSGLLLGCAGGNLSNCLGGSNGAGFGWRDVNVLKLGVEYQYDQRWTFRGGWNRGENPIGSQDVTINILAPGVIRDQVTLGATYVTPSGGEWTFFYMHAFNTGVTARSFFTNFGAPPTTTETIKMYQNSIGVAYSWRM</sequence>
<dbReference type="AlphaFoldDB" id="A0A5C7EYF9"/>
<dbReference type="PANTHER" id="PTHR35093:SF8">
    <property type="entry name" value="OUTER MEMBRANE PROTEIN NMB0088-RELATED"/>
    <property type="match status" value="1"/>
</dbReference>
<proteinExistence type="inferred from homology"/>
<protein>
    <submittedName>
        <fullName evidence="9">Long-chain fatty acid transporter</fullName>
    </submittedName>
</protein>
<comment type="subcellular location">
    <subcellularLocation>
        <location evidence="1">Cell outer membrane</location>
        <topology evidence="1">Multi-pass membrane protein</topology>
    </subcellularLocation>
</comment>
<dbReference type="InParanoid" id="A0A5C7EYF9"/>
<evidence type="ECO:0000313" key="10">
    <source>
        <dbReference type="Proteomes" id="UP000321201"/>
    </source>
</evidence>
<dbReference type="InterPro" id="IPR005017">
    <property type="entry name" value="OMPP1/FadL/TodX"/>
</dbReference>
<dbReference type="Proteomes" id="UP000321201">
    <property type="component" value="Unassembled WGS sequence"/>
</dbReference>
<dbReference type="GO" id="GO:0009279">
    <property type="term" value="C:cell outer membrane"/>
    <property type="evidence" value="ECO:0007669"/>
    <property type="project" value="UniProtKB-SubCell"/>
</dbReference>
<keyword evidence="7" id="KW-0998">Cell outer membrane</keyword>
<dbReference type="GO" id="GO:0015483">
    <property type="term" value="F:long-chain fatty acid transporting porin activity"/>
    <property type="evidence" value="ECO:0007669"/>
    <property type="project" value="TreeGrafter"/>
</dbReference>
<gene>
    <name evidence="9" type="ORF">FR698_07595</name>
</gene>
<evidence type="ECO:0000313" key="9">
    <source>
        <dbReference type="EMBL" id="TXF12101.1"/>
    </source>
</evidence>
<accession>A0A5C7EYF9</accession>
<dbReference type="Pfam" id="PF03349">
    <property type="entry name" value="Toluene_X"/>
    <property type="match status" value="1"/>
</dbReference>